<evidence type="ECO:0000313" key="4">
    <source>
        <dbReference type="EMBL" id="RYS78263.1"/>
    </source>
</evidence>
<evidence type="ECO:0000313" key="6">
    <source>
        <dbReference type="Proteomes" id="UP000292665"/>
    </source>
</evidence>
<name>A0A173YT13_9FIRM</name>
<evidence type="ECO:0000256" key="2">
    <source>
        <dbReference type="ARBA" id="ARBA00023235"/>
    </source>
</evidence>
<dbReference type="EMBL" id="CYZO01000005">
    <property type="protein sequence ID" value="CUN65978.1"/>
    <property type="molecule type" value="Genomic_DNA"/>
</dbReference>
<dbReference type="GO" id="GO:0005975">
    <property type="term" value="P:carbohydrate metabolic process"/>
    <property type="evidence" value="ECO:0007669"/>
    <property type="project" value="InterPro"/>
</dbReference>
<dbReference type="GO" id="GO:0016853">
    <property type="term" value="F:isomerase activity"/>
    <property type="evidence" value="ECO:0007669"/>
    <property type="project" value="UniProtKB-KW"/>
</dbReference>
<protein>
    <submittedName>
        <fullName evidence="3">N-acylglucosamine 2-epimerase (GlcNAc 2-epimerase)</fullName>
    </submittedName>
</protein>
<dbReference type="GeneID" id="97330087"/>
<dbReference type="Proteomes" id="UP000095787">
    <property type="component" value="Unassembled WGS sequence"/>
</dbReference>
<reference evidence="4 6" key="2">
    <citation type="journal article" date="2019" name="Science, e1252229">
        <title>Invertible promoters mediate bacterial phase variation, antibiotic resistance, and host adaptation in the gut.</title>
        <authorList>
            <person name="Jiang X."/>
            <person name="Hall A.B."/>
            <person name="Arthur T.D."/>
            <person name="Plichta D.R."/>
            <person name="Covington C.T."/>
            <person name="Poyet M."/>
            <person name="Crothers J."/>
            <person name="Moses P.L."/>
            <person name="Tolonen A.C."/>
            <person name="Vlamakis H."/>
            <person name="Alm E.J."/>
            <person name="Xavier R.J."/>
        </authorList>
    </citation>
    <scope>NUCLEOTIDE SEQUENCE [LARGE SCALE GENOMIC DNA]</scope>
    <source>
        <strain evidence="6">aa_0143</strain>
        <strain evidence="4">Aa_0143</strain>
    </source>
</reference>
<dbReference type="InterPro" id="IPR010819">
    <property type="entry name" value="AGE/CE"/>
</dbReference>
<evidence type="ECO:0000313" key="3">
    <source>
        <dbReference type="EMBL" id="CUN65978.1"/>
    </source>
</evidence>
<dbReference type="SUPFAM" id="SSF48208">
    <property type="entry name" value="Six-hairpin glycosidases"/>
    <property type="match status" value="1"/>
</dbReference>
<dbReference type="InterPro" id="IPR008928">
    <property type="entry name" value="6-hairpin_glycosidase_sf"/>
</dbReference>
<proteinExistence type="inferred from homology"/>
<dbReference type="RefSeq" id="WP_004846760.1">
    <property type="nucleotide sequence ID" value="NZ_AP028249.1"/>
</dbReference>
<comment type="similarity">
    <text evidence="1">Belongs to the N-acylglucosamine 2-epimerase family.</text>
</comment>
<dbReference type="EMBL" id="RCYR01000027">
    <property type="protein sequence ID" value="RYS78263.1"/>
    <property type="molecule type" value="Genomic_DNA"/>
</dbReference>
<dbReference type="AlphaFoldDB" id="A0A173YT13"/>
<dbReference type="InterPro" id="IPR012341">
    <property type="entry name" value="6hp_glycosidase-like_sf"/>
</dbReference>
<keyword evidence="2" id="KW-0413">Isomerase</keyword>
<accession>A0A173YT13</accession>
<evidence type="ECO:0000313" key="5">
    <source>
        <dbReference type="Proteomes" id="UP000095787"/>
    </source>
</evidence>
<dbReference type="Pfam" id="PF07221">
    <property type="entry name" value="GlcNAc_2-epim"/>
    <property type="match status" value="1"/>
</dbReference>
<dbReference type="PANTHER" id="PTHR15108">
    <property type="entry name" value="N-ACYLGLUCOSAMINE-2-EPIMERASE"/>
    <property type="match status" value="1"/>
</dbReference>
<dbReference type="Proteomes" id="UP000292665">
    <property type="component" value="Unassembled WGS sequence"/>
</dbReference>
<dbReference type="Gene3D" id="1.50.10.10">
    <property type="match status" value="1"/>
</dbReference>
<sequence length="407" mass="48256">MEAYMDILLKERLVSYYEKHILEDVMPFWDRRCIDKEYGGYITCFDREGKMTDDKKYIWFQGRQLYIYSLLYNKVRKKKEWLENAKHGFSFLVKYGYAGDGRWNYVLDRKGNVLEGTISIFSDFHVLQGVAEYLKIEEVRTPENMELLKTCYETMEKNVFDPWFKEIYENTWSPVFIWHDMYLTCLSTTETCAEVLGTDVTKKLLNECVDKIANWFANDEYNVVFEAVTRENKIDIESDKGRFINPGHMHESAWFLMKAGVLLEDKQITMRGIQIARWANAVGKDEEYGGIISYADALGETPRPIDWFKETNSLWNEKVWWPNAEALTAYAQAYCYTKDSYFLQEFLDQHNYCKEKFFDSQYKEWFERLEYDGTVKNSAKGTPWKCAFHLVRALVFTLEAFSEMEAV</sequence>
<reference evidence="3 5" key="1">
    <citation type="submission" date="2015-09" db="EMBL/GenBank/DDBJ databases">
        <authorList>
            <consortium name="Pathogen Informatics"/>
        </authorList>
    </citation>
    <scope>NUCLEOTIDE SEQUENCE [LARGE SCALE GENOMIC DNA]</scope>
    <source>
        <strain evidence="3 5">2789STDY5834841</strain>
    </source>
</reference>
<organism evidence="3 5">
    <name type="scientific">[Ruminococcus] torques</name>
    <dbReference type="NCBI Taxonomy" id="33039"/>
    <lineage>
        <taxon>Bacteria</taxon>
        <taxon>Bacillati</taxon>
        <taxon>Bacillota</taxon>
        <taxon>Clostridia</taxon>
        <taxon>Lachnospirales</taxon>
        <taxon>Lachnospiraceae</taxon>
        <taxon>Mediterraneibacter</taxon>
    </lineage>
</organism>
<gene>
    <name evidence="4" type="ORF">EAI93_11530</name>
    <name evidence="3" type="ORF">ERS852456_00472</name>
</gene>
<evidence type="ECO:0000256" key="1">
    <source>
        <dbReference type="ARBA" id="ARBA00008558"/>
    </source>
</evidence>